<organism evidence="1 2">
    <name type="scientific">Tupaia chinensis</name>
    <name type="common">Chinese tree shrew</name>
    <name type="synonym">Tupaia belangeri chinensis</name>
    <dbReference type="NCBI Taxonomy" id="246437"/>
    <lineage>
        <taxon>Eukaryota</taxon>
        <taxon>Metazoa</taxon>
        <taxon>Chordata</taxon>
        <taxon>Craniata</taxon>
        <taxon>Vertebrata</taxon>
        <taxon>Euteleostomi</taxon>
        <taxon>Mammalia</taxon>
        <taxon>Eutheria</taxon>
        <taxon>Euarchontoglires</taxon>
        <taxon>Scandentia</taxon>
        <taxon>Tupaiidae</taxon>
        <taxon>Tupaia</taxon>
    </lineage>
</organism>
<evidence type="ECO:0000313" key="2">
    <source>
        <dbReference type="Proteomes" id="UP000011518"/>
    </source>
</evidence>
<proteinExistence type="predicted"/>
<keyword evidence="2" id="KW-1185">Reference proteome</keyword>
<sequence>MGVPDSILFARRLGLVSVIVSFPLILQSTALEQNPPLLPLSSTFRRLTEANYNSNHCHRAEHPQDTLAAAAYTLLNRTSSQCHQGGAQTANSQCTLQPGYCLE</sequence>
<dbReference type="InParanoid" id="L9KIV1"/>
<dbReference type="EMBL" id="KB320806">
    <property type="protein sequence ID" value="ELW62661.1"/>
    <property type="molecule type" value="Genomic_DNA"/>
</dbReference>
<evidence type="ECO:0000313" key="1">
    <source>
        <dbReference type="EMBL" id="ELW62661.1"/>
    </source>
</evidence>
<reference evidence="2" key="2">
    <citation type="journal article" date="2013" name="Nat. Commun.">
        <title>Genome of the Chinese tree shrew.</title>
        <authorList>
            <person name="Fan Y."/>
            <person name="Huang Z.Y."/>
            <person name="Cao C.C."/>
            <person name="Chen C.S."/>
            <person name="Chen Y.X."/>
            <person name="Fan D.D."/>
            <person name="He J."/>
            <person name="Hou H.L."/>
            <person name="Hu L."/>
            <person name="Hu X.T."/>
            <person name="Jiang X.T."/>
            <person name="Lai R."/>
            <person name="Lang Y.S."/>
            <person name="Liang B."/>
            <person name="Liao S.G."/>
            <person name="Mu D."/>
            <person name="Ma Y.Y."/>
            <person name="Niu Y.Y."/>
            <person name="Sun X.Q."/>
            <person name="Xia J.Q."/>
            <person name="Xiao J."/>
            <person name="Xiong Z.Q."/>
            <person name="Xu L."/>
            <person name="Yang L."/>
            <person name="Zhang Y."/>
            <person name="Zhao W."/>
            <person name="Zhao X.D."/>
            <person name="Zheng Y.T."/>
            <person name="Zhou J.M."/>
            <person name="Zhu Y.B."/>
            <person name="Zhang G.J."/>
            <person name="Wang J."/>
            <person name="Yao Y.G."/>
        </authorList>
    </citation>
    <scope>NUCLEOTIDE SEQUENCE [LARGE SCALE GENOMIC DNA]</scope>
</reference>
<gene>
    <name evidence="1" type="ORF">TREES_T100015027</name>
</gene>
<accession>L9KIV1</accession>
<protein>
    <submittedName>
        <fullName evidence="1">Uncharacterized protein</fullName>
    </submittedName>
</protein>
<name>L9KIV1_TUPCH</name>
<reference evidence="2" key="1">
    <citation type="submission" date="2012-07" db="EMBL/GenBank/DDBJ databases">
        <title>Genome of the Chinese tree shrew, a rising model animal genetically related to primates.</title>
        <authorList>
            <person name="Zhang G."/>
            <person name="Fan Y."/>
            <person name="Yao Y."/>
            <person name="Huang Z."/>
        </authorList>
    </citation>
    <scope>NUCLEOTIDE SEQUENCE [LARGE SCALE GENOMIC DNA]</scope>
</reference>
<dbReference type="Proteomes" id="UP000011518">
    <property type="component" value="Unassembled WGS sequence"/>
</dbReference>
<dbReference type="AlphaFoldDB" id="L9KIV1"/>